<dbReference type="STRING" id="270498.CHK_3206"/>
<organism evidence="1 2">
    <name type="scientific">Christensenella hongkongensis</name>
    <dbReference type="NCBI Taxonomy" id="270498"/>
    <lineage>
        <taxon>Bacteria</taxon>
        <taxon>Bacillati</taxon>
        <taxon>Bacillota</taxon>
        <taxon>Clostridia</taxon>
        <taxon>Christensenellales</taxon>
        <taxon>Christensenellaceae</taxon>
        <taxon>Christensenella</taxon>
    </lineage>
</organism>
<proteinExistence type="predicted"/>
<dbReference type="Proteomes" id="UP000034076">
    <property type="component" value="Unassembled WGS sequence"/>
</dbReference>
<comment type="caution">
    <text evidence="1">The sequence shown here is derived from an EMBL/GenBank/DDBJ whole genome shotgun (WGS) entry which is preliminary data.</text>
</comment>
<reference evidence="1 2" key="1">
    <citation type="submission" date="2015-04" db="EMBL/GenBank/DDBJ databases">
        <title>Draft genome sequence of bacteremic isolate Catabacter hongkongensis type strain HKU16T.</title>
        <authorList>
            <person name="Lau S.K."/>
            <person name="Teng J.L."/>
            <person name="Huang Y."/>
            <person name="Curreem S.O."/>
            <person name="Tsui S.K."/>
            <person name="Woo P.C."/>
        </authorList>
    </citation>
    <scope>NUCLEOTIDE SEQUENCE [LARGE SCALE GENOMIC DNA]</scope>
    <source>
        <strain evidence="1 2">HKU16</strain>
    </source>
</reference>
<evidence type="ECO:0000313" key="1">
    <source>
        <dbReference type="EMBL" id="KKI49354.1"/>
    </source>
</evidence>
<dbReference type="AlphaFoldDB" id="A0A0M2NA35"/>
<dbReference type="EMBL" id="LAYJ01000134">
    <property type="protein sequence ID" value="KKI49354.1"/>
    <property type="molecule type" value="Genomic_DNA"/>
</dbReference>
<gene>
    <name evidence="1" type="ORF">CHK_3206</name>
</gene>
<name>A0A0M2NA35_9FIRM</name>
<accession>A0A0M2NA35</accession>
<keyword evidence="2" id="KW-1185">Reference proteome</keyword>
<sequence>MKQRKAYLPKRRFLRSMPPVFDKILTKKNAIMTVCTVVCGQGITIEV</sequence>
<protein>
    <submittedName>
        <fullName evidence="1">Uncharacterized protein</fullName>
    </submittedName>
</protein>
<evidence type="ECO:0000313" key="2">
    <source>
        <dbReference type="Proteomes" id="UP000034076"/>
    </source>
</evidence>